<protein>
    <submittedName>
        <fullName evidence="2">Uncharacterized protein</fullName>
    </submittedName>
</protein>
<keyword evidence="3" id="KW-1185">Reference proteome</keyword>
<reference evidence="2 3" key="1">
    <citation type="submission" date="2021-08" db="EMBL/GenBank/DDBJ databases">
        <title>Draft Genome Sequence of Phanerochaete sordida strain YK-624.</title>
        <authorList>
            <person name="Mori T."/>
            <person name="Dohra H."/>
            <person name="Suzuki T."/>
            <person name="Kawagishi H."/>
            <person name="Hirai H."/>
        </authorList>
    </citation>
    <scope>NUCLEOTIDE SEQUENCE [LARGE SCALE GENOMIC DNA]</scope>
    <source>
        <strain evidence="2 3">YK-624</strain>
    </source>
</reference>
<accession>A0A9P3LKB1</accession>
<comment type="caution">
    <text evidence="2">The sequence shown here is derived from an EMBL/GenBank/DDBJ whole genome shotgun (WGS) entry which is preliminary data.</text>
</comment>
<sequence length="78" mass="9048">MHGSAKTRAWRHWRSGAVIYTAWHDDRKTKTPGGLETRRFTTDDVSLATQTNSRCHTHHKKRNVRTKTFDNRAGSSLR</sequence>
<dbReference type="Proteomes" id="UP000703269">
    <property type="component" value="Unassembled WGS sequence"/>
</dbReference>
<evidence type="ECO:0000256" key="1">
    <source>
        <dbReference type="SAM" id="MobiDB-lite"/>
    </source>
</evidence>
<dbReference type="AlphaFoldDB" id="A0A9P3LKB1"/>
<organism evidence="2 3">
    <name type="scientific">Phanerochaete sordida</name>
    <dbReference type="NCBI Taxonomy" id="48140"/>
    <lineage>
        <taxon>Eukaryota</taxon>
        <taxon>Fungi</taxon>
        <taxon>Dikarya</taxon>
        <taxon>Basidiomycota</taxon>
        <taxon>Agaricomycotina</taxon>
        <taxon>Agaricomycetes</taxon>
        <taxon>Polyporales</taxon>
        <taxon>Phanerochaetaceae</taxon>
        <taxon>Phanerochaete</taxon>
    </lineage>
</organism>
<gene>
    <name evidence="2" type="ORF">PsYK624_137450</name>
</gene>
<evidence type="ECO:0000313" key="3">
    <source>
        <dbReference type="Proteomes" id="UP000703269"/>
    </source>
</evidence>
<feature type="region of interest" description="Disordered" evidence="1">
    <location>
        <begin position="51"/>
        <end position="78"/>
    </location>
</feature>
<feature type="compositionally biased region" description="Basic residues" evidence="1">
    <location>
        <begin position="55"/>
        <end position="65"/>
    </location>
</feature>
<evidence type="ECO:0000313" key="2">
    <source>
        <dbReference type="EMBL" id="GJE97524.1"/>
    </source>
</evidence>
<name>A0A9P3LKB1_9APHY</name>
<dbReference type="EMBL" id="BPQB01000073">
    <property type="protein sequence ID" value="GJE97524.1"/>
    <property type="molecule type" value="Genomic_DNA"/>
</dbReference>
<proteinExistence type="predicted"/>